<keyword evidence="2" id="KW-1185">Reference proteome</keyword>
<gene>
    <name evidence="1" type="ORF">HHI36_014343</name>
</gene>
<evidence type="ECO:0000313" key="2">
    <source>
        <dbReference type="Proteomes" id="UP001516400"/>
    </source>
</evidence>
<dbReference type="Proteomes" id="UP001516400">
    <property type="component" value="Unassembled WGS sequence"/>
</dbReference>
<organism evidence="1 2">
    <name type="scientific">Cryptolaemus montrouzieri</name>
    <dbReference type="NCBI Taxonomy" id="559131"/>
    <lineage>
        <taxon>Eukaryota</taxon>
        <taxon>Metazoa</taxon>
        <taxon>Ecdysozoa</taxon>
        <taxon>Arthropoda</taxon>
        <taxon>Hexapoda</taxon>
        <taxon>Insecta</taxon>
        <taxon>Pterygota</taxon>
        <taxon>Neoptera</taxon>
        <taxon>Endopterygota</taxon>
        <taxon>Coleoptera</taxon>
        <taxon>Polyphaga</taxon>
        <taxon>Cucujiformia</taxon>
        <taxon>Coccinelloidea</taxon>
        <taxon>Coccinellidae</taxon>
        <taxon>Scymninae</taxon>
        <taxon>Scymnini</taxon>
        <taxon>Cryptolaemus</taxon>
    </lineage>
</organism>
<dbReference type="EMBL" id="JABFTP020000062">
    <property type="protein sequence ID" value="KAL3272883.1"/>
    <property type="molecule type" value="Genomic_DNA"/>
</dbReference>
<evidence type="ECO:0000313" key="1">
    <source>
        <dbReference type="EMBL" id="KAL3272883.1"/>
    </source>
</evidence>
<name>A0ABD2N272_9CUCU</name>
<reference evidence="1 2" key="1">
    <citation type="journal article" date="2021" name="BMC Biol.">
        <title>Horizontally acquired antibacterial genes associated with adaptive radiation of ladybird beetles.</title>
        <authorList>
            <person name="Li H.S."/>
            <person name="Tang X.F."/>
            <person name="Huang Y.H."/>
            <person name="Xu Z.Y."/>
            <person name="Chen M.L."/>
            <person name="Du X.Y."/>
            <person name="Qiu B.Y."/>
            <person name="Chen P.T."/>
            <person name="Zhang W."/>
            <person name="Slipinski A."/>
            <person name="Escalona H.E."/>
            <person name="Waterhouse R.M."/>
            <person name="Zwick A."/>
            <person name="Pang H."/>
        </authorList>
    </citation>
    <scope>NUCLEOTIDE SEQUENCE [LARGE SCALE GENOMIC DNA]</scope>
    <source>
        <strain evidence="1">SYSU2018</strain>
    </source>
</reference>
<accession>A0ABD2N272</accession>
<protein>
    <submittedName>
        <fullName evidence="1">Uncharacterized protein</fullName>
    </submittedName>
</protein>
<dbReference type="AlphaFoldDB" id="A0ABD2N272"/>
<proteinExistence type="predicted"/>
<sequence>MCAVPAPTSRNVVLQNSRLCSRPDTIIIEVDENVPPNRVGSTVALLTDISYNSPDLRSFNSYNEDASAYSGDVISQNLELIRIAMEEEITMTKKNNDSEFVDNTDEYTDKNIDEDIEEQHYGNRDMILNEEVLY</sequence>
<comment type="caution">
    <text evidence="1">The sequence shown here is derived from an EMBL/GenBank/DDBJ whole genome shotgun (WGS) entry which is preliminary data.</text>
</comment>